<dbReference type="EMBL" id="JBFNXX010000007">
    <property type="protein sequence ID" value="MEW9920134.1"/>
    <property type="molecule type" value="Genomic_DNA"/>
</dbReference>
<accession>A0ABV3RMC6</accession>
<dbReference type="PANTHER" id="PTHR43851">
    <property type="match status" value="1"/>
</dbReference>
<gene>
    <name evidence="6" type="ORF">AB2B41_10995</name>
</gene>
<name>A0ABV3RMC6_9RHOB</name>
<dbReference type="InterPro" id="IPR004147">
    <property type="entry name" value="ABC1_dom"/>
</dbReference>
<evidence type="ECO:0000313" key="7">
    <source>
        <dbReference type="Proteomes" id="UP001556098"/>
    </source>
</evidence>
<sequence length="442" mass="48662">MERKPAHSRAVPVPARRLERLGRLGAMTAGLAGNMAVQGIAQLGRGQRPSMRNLLLTPANMNRVAEQLAQMRGAAMKIGQLVSMDTGEVLPPELAQIMARLRDNAHFMPPAQLKQVLNAEWPAGWLGKFAKFDVHPIAAASIGQVHRAQLKDGRDLAIKVQYPGVARSIDSDVANVGALIRMTGLLPKGFELAPYLAEARKQLHDETDYLREGAALARFGALLGSHAHFVVPELQADWSTQQVLSMSYVPGTPIEEAAALPQEDRNRIAARLVELTLEELFGFGVMQTDPNFANFRYQTDTGRIVLLDFGATRDIPAQISDQYRRMMRAGLEDDPKTLKEVAVEIGFIGTATKEAHRRQIVDMVRTVFAALRAEPLFDFAQTALSRQMQAQGMALAEDGFVPPPLPIDVLLLQRKFGGVFLLANRLRARVNVLAMLERFLGD</sequence>
<keyword evidence="7" id="KW-1185">Reference proteome</keyword>
<dbReference type="InterPro" id="IPR011009">
    <property type="entry name" value="Kinase-like_dom_sf"/>
</dbReference>
<evidence type="ECO:0000256" key="4">
    <source>
        <dbReference type="ARBA" id="ARBA00022840"/>
    </source>
</evidence>
<keyword evidence="2 6" id="KW-0808">Transferase</keyword>
<evidence type="ECO:0000259" key="5">
    <source>
        <dbReference type="Pfam" id="PF03109"/>
    </source>
</evidence>
<dbReference type="CDD" id="cd13970">
    <property type="entry name" value="ABC1_ADCK3"/>
    <property type="match status" value="1"/>
</dbReference>
<dbReference type="InterPro" id="IPR034646">
    <property type="entry name" value="ADCK3_dom"/>
</dbReference>
<dbReference type="EC" id="2.7.-.-" evidence="6"/>
<keyword evidence="3" id="KW-0547">Nucleotide-binding</keyword>
<comment type="similarity">
    <text evidence="1">Belongs to the protein kinase superfamily. ADCK protein kinase family.</text>
</comment>
<evidence type="ECO:0000256" key="1">
    <source>
        <dbReference type="ARBA" id="ARBA00009670"/>
    </source>
</evidence>
<evidence type="ECO:0000256" key="2">
    <source>
        <dbReference type="ARBA" id="ARBA00022679"/>
    </source>
</evidence>
<dbReference type="Pfam" id="PF03109">
    <property type="entry name" value="ABC1"/>
    <property type="match status" value="1"/>
</dbReference>
<keyword evidence="6" id="KW-0418">Kinase</keyword>
<reference evidence="6 7" key="1">
    <citation type="submission" date="2024-07" db="EMBL/GenBank/DDBJ databases">
        <title>Marimonas sp.nov., isolated from tidal-flat sediment.</title>
        <authorList>
            <person name="Jayan J.N."/>
            <person name="Lee S.S."/>
        </authorList>
    </citation>
    <scope>NUCLEOTIDE SEQUENCE [LARGE SCALE GENOMIC DNA]</scope>
    <source>
        <strain evidence="6 7">MJW-29</strain>
    </source>
</reference>
<evidence type="ECO:0000256" key="3">
    <source>
        <dbReference type="ARBA" id="ARBA00022741"/>
    </source>
</evidence>
<dbReference type="RefSeq" id="WP_367877839.1">
    <property type="nucleotide sequence ID" value="NZ_JBFNXX010000007.1"/>
</dbReference>
<dbReference type="InterPro" id="IPR051409">
    <property type="entry name" value="Atypical_kinase_ADCK"/>
</dbReference>
<evidence type="ECO:0000313" key="6">
    <source>
        <dbReference type="EMBL" id="MEW9920134.1"/>
    </source>
</evidence>
<feature type="domain" description="ABC1 atypical kinase-like" evidence="5">
    <location>
        <begin position="100"/>
        <end position="341"/>
    </location>
</feature>
<organism evidence="6 7">
    <name type="scientific">Sulfitobacter sediminis</name>
    <dbReference type="NCBI Taxonomy" id="3234186"/>
    <lineage>
        <taxon>Bacteria</taxon>
        <taxon>Pseudomonadati</taxon>
        <taxon>Pseudomonadota</taxon>
        <taxon>Alphaproteobacteria</taxon>
        <taxon>Rhodobacterales</taxon>
        <taxon>Roseobacteraceae</taxon>
        <taxon>Sulfitobacter</taxon>
    </lineage>
</organism>
<dbReference type="Proteomes" id="UP001556098">
    <property type="component" value="Unassembled WGS sequence"/>
</dbReference>
<protein>
    <submittedName>
        <fullName evidence="6">ABC1 kinase family protein</fullName>
        <ecNumber evidence="6">2.7.-.-</ecNumber>
    </submittedName>
</protein>
<comment type="caution">
    <text evidence="6">The sequence shown here is derived from an EMBL/GenBank/DDBJ whole genome shotgun (WGS) entry which is preliminary data.</text>
</comment>
<dbReference type="GO" id="GO:0016301">
    <property type="term" value="F:kinase activity"/>
    <property type="evidence" value="ECO:0007669"/>
    <property type="project" value="UniProtKB-KW"/>
</dbReference>
<dbReference type="SUPFAM" id="SSF56112">
    <property type="entry name" value="Protein kinase-like (PK-like)"/>
    <property type="match status" value="1"/>
</dbReference>
<dbReference type="PANTHER" id="PTHR43851:SF3">
    <property type="entry name" value="COENZYME Q8"/>
    <property type="match status" value="1"/>
</dbReference>
<keyword evidence="4" id="KW-0067">ATP-binding</keyword>
<proteinExistence type="inferred from homology"/>